<gene>
    <name evidence="2" type="ORF">EJQ19_22330</name>
</gene>
<evidence type="ECO:0000313" key="2">
    <source>
        <dbReference type="EMBL" id="RTE06741.1"/>
    </source>
</evidence>
<name>A0A3S0A8W4_9BACL</name>
<dbReference type="EMBL" id="RXHU01000072">
    <property type="protein sequence ID" value="RTE06741.1"/>
    <property type="molecule type" value="Genomic_DNA"/>
</dbReference>
<proteinExistence type="predicted"/>
<dbReference type="InterPro" id="IPR025868">
    <property type="entry name" value="Zn_ribbon_dom_put"/>
</dbReference>
<dbReference type="AlphaFoldDB" id="A0A3S0A8W4"/>
<comment type="caution">
    <text evidence="2">The sequence shown here is derived from an EMBL/GenBank/DDBJ whole genome shotgun (WGS) entry which is preliminary data.</text>
</comment>
<accession>A0A3S0A8W4</accession>
<dbReference type="RefSeq" id="WP_126143456.1">
    <property type="nucleotide sequence ID" value="NZ_RXHU01000072.1"/>
</dbReference>
<evidence type="ECO:0000313" key="3">
    <source>
        <dbReference type="Proteomes" id="UP000276128"/>
    </source>
</evidence>
<feature type="domain" description="Putative zinc ribbon" evidence="1">
    <location>
        <begin position="6"/>
        <end position="84"/>
    </location>
</feature>
<keyword evidence="3" id="KW-1185">Reference proteome</keyword>
<dbReference type="OrthoDB" id="9801008at2"/>
<evidence type="ECO:0000259" key="1">
    <source>
        <dbReference type="Pfam" id="PF12674"/>
    </source>
</evidence>
<dbReference type="Pfam" id="PF12674">
    <property type="entry name" value="Zn_ribbon_2"/>
    <property type="match status" value="1"/>
</dbReference>
<dbReference type="Proteomes" id="UP000276128">
    <property type="component" value="Unassembled WGS sequence"/>
</dbReference>
<organism evidence="2 3">
    <name type="scientific">Paenibacillus whitsoniae</name>
    <dbReference type="NCBI Taxonomy" id="2496558"/>
    <lineage>
        <taxon>Bacteria</taxon>
        <taxon>Bacillati</taxon>
        <taxon>Bacillota</taxon>
        <taxon>Bacilli</taxon>
        <taxon>Bacillales</taxon>
        <taxon>Paenibacillaceae</taxon>
        <taxon>Paenibacillus</taxon>
    </lineage>
</organism>
<protein>
    <recommendedName>
        <fullName evidence="1">Putative zinc ribbon domain-containing protein</fullName>
    </recommendedName>
</protein>
<reference evidence="2 3" key="1">
    <citation type="submission" date="2018-12" db="EMBL/GenBank/DDBJ databases">
        <title>Bacillus ochoae sp. nov., Paenibacillus whitsoniae sp. nov., Paenibacillus spiritus sp. nov. Isolated from the Mars Exploration Rover during spacecraft assembly.</title>
        <authorList>
            <person name="Seuylemezian A."/>
            <person name="Vaishampayan P."/>
        </authorList>
    </citation>
    <scope>NUCLEOTIDE SEQUENCE [LARGE SCALE GENOMIC DNA]</scope>
    <source>
        <strain evidence="2 3">MER 54</strain>
    </source>
</reference>
<sequence>MPHKNCQSCGMPLVSREGHQGGTEVDGTRSTSYCKICYQNGKFTAPDMTLEQMREIVKQKLGEFGIPKFLRGLFTRNLHKLDRWTK</sequence>